<dbReference type="OrthoDB" id="5182178at2"/>
<feature type="domain" description="Flp pilus assembly protein RcpC/CpaB" evidence="1">
    <location>
        <begin position="117"/>
        <end position="224"/>
    </location>
</feature>
<gene>
    <name evidence="2" type="ORF">E3T47_06030</name>
</gene>
<evidence type="ECO:0000313" key="2">
    <source>
        <dbReference type="EMBL" id="TFD66734.1"/>
    </source>
</evidence>
<dbReference type="Proteomes" id="UP000298154">
    <property type="component" value="Unassembled WGS sequence"/>
</dbReference>
<accession>A0A4R9AQ66</accession>
<proteinExistence type="predicted"/>
<dbReference type="AlphaFoldDB" id="A0A4R9AQ66"/>
<evidence type="ECO:0000259" key="1">
    <source>
        <dbReference type="Pfam" id="PF16976"/>
    </source>
</evidence>
<dbReference type="Pfam" id="PF16976">
    <property type="entry name" value="RcpC"/>
    <property type="match status" value="1"/>
</dbReference>
<dbReference type="InterPro" id="IPR031571">
    <property type="entry name" value="RcpC_dom"/>
</dbReference>
<reference evidence="2 3" key="1">
    <citation type="submission" date="2019-03" db="EMBL/GenBank/DDBJ databases">
        <title>Genomics of glacier-inhabiting Cryobacterium strains.</title>
        <authorList>
            <person name="Liu Q."/>
            <person name="Xin Y.-H."/>
        </authorList>
    </citation>
    <scope>NUCLEOTIDE SEQUENCE [LARGE SCALE GENOMIC DNA]</scope>
    <source>
        <strain evidence="2 3">Sr36</strain>
    </source>
</reference>
<organism evidence="2 3">
    <name type="scientific">Cryobacterium ruanii</name>
    <dbReference type="NCBI Taxonomy" id="1259197"/>
    <lineage>
        <taxon>Bacteria</taxon>
        <taxon>Bacillati</taxon>
        <taxon>Actinomycetota</taxon>
        <taxon>Actinomycetes</taxon>
        <taxon>Micrococcales</taxon>
        <taxon>Microbacteriaceae</taxon>
        <taxon>Cryobacterium</taxon>
    </lineage>
</organism>
<keyword evidence="3" id="KW-1185">Reference proteome</keyword>
<dbReference type="EMBL" id="SOHK01000009">
    <property type="protein sequence ID" value="TFD66734.1"/>
    <property type="molecule type" value="Genomic_DNA"/>
</dbReference>
<name>A0A4R9AQ66_9MICO</name>
<dbReference type="RefSeq" id="WP_134555252.1">
    <property type="nucleotide sequence ID" value="NZ_SOHK01000009.1"/>
</dbReference>
<sequence>MKTRLIGAILAIVLALTGTVVLTGYVRTADARAADGAAFVPVYVVKTEIPQGTAAEKISSFINEKQIPAIAAVPGRVTTLSAIAGMVAEISLEPGEQLITSRWVDSADLTVAGTVPLPEGMQSLTLALPVERVVGGTVKAGDTVGVVIAATKKPADGTADIPVSKQVFHKVLVTAVQMGATTAAAQNSDTAAEPVSVVMVTVARTTPDIESLVWGQEFGSVWLTIEPTTADETGSSLVDGNIVFR</sequence>
<comment type="caution">
    <text evidence="2">The sequence shown here is derived from an EMBL/GenBank/DDBJ whole genome shotgun (WGS) entry which is preliminary data.</text>
</comment>
<protein>
    <submittedName>
        <fullName evidence="2">Flp pilus assembly protein CpaB</fullName>
    </submittedName>
</protein>
<evidence type="ECO:0000313" key="3">
    <source>
        <dbReference type="Proteomes" id="UP000298154"/>
    </source>
</evidence>